<evidence type="ECO:0000256" key="6">
    <source>
        <dbReference type="SAM" id="Phobius"/>
    </source>
</evidence>
<dbReference type="GO" id="GO:0015627">
    <property type="term" value="C:type II protein secretion system complex"/>
    <property type="evidence" value="ECO:0007669"/>
    <property type="project" value="InterPro"/>
</dbReference>
<dbReference type="PANTHER" id="PTHR30093">
    <property type="entry name" value="GENERAL SECRETION PATHWAY PROTEIN G"/>
    <property type="match status" value="1"/>
</dbReference>
<evidence type="ECO:0000256" key="5">
    <source>
        <dbReference type="ARBA" id="ARBA00023136"/>
    </source>
</evidence>
<dbReference type="GO" id="GO:0015628">
    <property type="term" value="P:protein secretion by the type II secretion system"/>
    <property type="evidence" value="ECO:0007669"/>
    <property type="project" value="InterPro"/>
</dbReference>
<organism evidence="7 8">
    <name type="scientific">Candidatus Nomurabacteria bacterium GW2011_GWF2_43_24</name>
    <dbReference type="NCBI Taxonomy" id="1618778"/>
    <lineage>
        <taxon>Bacteria</taxon>
        <taxon>Candidatus Nomuraibacteriota</taxon>
    </lineage>
</organism>
<protein>
    <submittedName>
        <fullName evidence="7">PilE-like protein</fullName>
    </submittedName>
</protein>
<dbReference type="EMBL" id="LCGH01000005">
    <property type="protein sequence ID" value="KKT11476.1"/>
    <property type="molecule type" value="Genomic_DNA"/>
</dbReference>
<gene>
    <name evidence="7" type="ORF">UV91_C0005G0024</name>
</gene>
<comment type="subcellular location">
    <subcellularLocation>
        <location evidence="1">Membrane</location>
        <topology evidence="1">Single-pass membrane protein</topology>
    </subcellularLocation>
</comment>
<dbReference type="NCBIfam" id="TIGR02532">
    <property type="entry name" value="IV_pilin_GFxxxE"/>
    <property type="match status" value="1"/>
</dbReference>
<keyword evidence="2" id="KW-0488">Methylation</keyword>
<accession>A0A0G1EN40</accession>
<dbReference type="PANTHER" id="PTHR30093:SF44">
    <property type="entry name" value="TYPE II SECRETION SYSTEM CORE PROTEIN G"/>
    <property type="match status" value="1"/>
</dbReference>
<evidence type="ECO:0000256" key="3">
    <source>
        <dbReference type="ARBA" id="ARBA00022692"/>
    </source>
</evidence>
<keyword evidence="5 6" id="KW-0472">Membrane</keyword>
<evidence type="ECO:0000256" key="1">
    <source>
        <dbReference type="ARBA" id="ARBA00004167"/>
    </source>
</evidence>
<dbReference type="Gene3D" id="3.30.700.10">
    <property type="entry name" value="Glycoprotein, Type 4 Pilin"/>
    <property type="match status" value="1"/>
</dbReference>
<comment type="caution">
    <text evidence="7">The sequence shown here is derived from an EMBL/GenBank/DDBJ whole genome shotgun (WGS) entry which is preliminary data.</text>
</comment>
<dbReference type="AlphaFoldDB" id="A0A0G1EN40"/>
<proteinExistence type="predicted"/>
<dbReference type="Proteomes" id="UP000033907">
    <property type="component" value="Unassembled WGS sequence"/>
</dbReference>
<dbReference type="InterPro" id="IPR012902">
    <property type="entry name" value="N_methyl_site"/>
</dbReference>
<sequence>MYSVFKINFKKGFTLIELLVVVAIIGVLASVVLASLNSARAKARDARRLGDIRSIKNALELYYNDHGYYPARSYDTVYWISDNNYAGTTGYPPCGTGGDGGLIPYLSSTCSLVGPQGDIYFYTGYPDGTPKLGVYFETAAYQITPYTWGSVPTPAAGFYEVLYP</sequence>
<dbReference type="GO" id="GO:0016020">
    <property type="term" value="C:membrane"/>
    <property type="evidence" value="ECO:0007669"/>
    <property type="project" value="UniProtKB-SubCell"/>
</dbReference>
<evidence type="ECO:0000256" key="2">
    <source>
        <dbReference type="ARBA" id="ARBA00022481"/>
    </source>
</evidence>
<keyword evidence="4 6" id="KW-1133">Transmembrane helix</keyword>
<dbReference type="InterPro" id="IPR000983">
    <property type="entry name" value="Bac_GSPG_pilin"/>
</dbReference>
<evidence type="ECO:0000313" key="7">
    <source>
        <dbReference type="EMBL" id="KKT11476.1"/>
    </source>
</evidence>
<keyword evidence="3 6" id="KW-0812">Transmembrane</keyword>
<dbReference type="SUPFAM" id="SSF54523">
    <property type="entry name" value="Pili subunits"/>
    <property type="match status" value="1"/>
</dbReference>
<evidence type="ECO:0000313" key="8">
    <source>
        <dbReference type="Proteomes" id="UP000033907"/>
    </source>
</evidence>
<dbReference type="PROSITE" id="PS00409">
    <property type="entry name" value="PROKAR_NTER_METHYL"/>
    <property type="match status" value="1"/>
</dbReference>
<name>A0A0G1EN40_9BACT</name>
<dbReference type="InterPro" id="IPR045584">
    <property type="entry name" value="Pilin-like"/>
</dbReference>
<feature type="transmembrane region" description="Helical" evidence="6">
    <location>
        <begin position="12"/>
        <end position="34"/>
    </location>
</feature>
<reference evidence="7 8" key="1">
    <citation type="journal article" date="2015" name="Nature">
        <title>rRNA introns, odd ribosomes, and small enigmatic genomes across a large radiation of phyla.</title>
        <authorList>
            <person name="Brown C.T."/>
            <person name="Hug L.A."/>
            <person name="Thomas B.C."/>
            <person name="Sharon I."/>
            <person name="Castelle C.J."/>
            <person name="Singh A."/>
            <person name="Wilkins M.J."/>
            <person name="Williams K.H."/>
            <person name="Banfield J.F."/>
        </authorList>
    </citation>
    <scope>NUCLEOTIDE SEQUENCE [LARGE SCALE GENOMIC DNA]</scope>
</reference>
<dbReference type="PRINTS" id="PR00813">
    <property type="entry name" value="BCTERIALGSPG"/>
</dbReference>
<evidence type="ECO:0000256" key="4">
    <source>
        <dbReference type="ARBA" id="ARBA00022989"/>
    </source>
</evidence>
<dbReference type="Pfam" id="PF07963">
    <property type="entry name" value="N_methyl"/>
    <property type="match status" value="1"/>
</dbReference>